<dbReference type="CDD" id="cd07361">
    <property type="entry name" value="MEMO_like"/>
    <property type="match status" value="1"/>
</dbReference>
<dbReference type="PANTHER" id="PTHR11060">
    <property type="entry name" value="PROTEIN MEMO1"/>
    <property type="match status" value="1"/>
</dbReference>
<evidence type="ECO:0000313" key="3">
    <source>
        <dbReference type="Proteomes" id="UP000315115"/>
    </source>
</evidence>
<evidence type="ECO:0000313" key="2">
    <source>
        <dbReference type="EMBL" id="BBL91549.1"/>
    </source>
</evidence>
<dbReference type="Proteomes" id="UP000315115">
    <property type="component" value="Chromosome 2"/>
</dbReference>
<dbReference type="NCBIfam" id="TIGR04336">
    <property type="entry name" value="AmmeMemoSam_B"/>
    <property type="match status" value="1"/>
</dbReference>
<gene>
    <name evidence="2" type="ORF">VroAM7_42020</name>
</gene>
<evidence type="ECO:0000256" key="1">
    <source>
        <dbReference type="ARBA" id="ARBA00006315"/>
    </source>
</evidence>
<sequence length="264" mass="29512">MHVRPPAVAGRFYPHSPQQLSLMIESWERPSACRFLPVIRAMVVPHAGYIYSGEVAAGVCQFLKSQADRIHRVILLGPSHHFSFLGCALPSVDWFSTPLGNIEVDREWRAILAQQQDVVVSDDAHAPEHCLEVQLPLLQTYLGAFRILPILTSRISPTRMAELLDPVWLDEESLLVVSSDLSHYHSYRQAQRLDQQTCEQIEAYQATLKPDQACGSTAINALLLLAKGRGYQLSRAMLINSGDTEYGDQQRVVGYASYIVSDPE</sequence>
<comment type="similarity">
    <text evidence="1">Belongs to the MEMO1 family.</text>
</comment>
<reference evidence="3" key="1">
    <citation type="submission" date="2019-07" db="EMBL/GenBank/DDBJ databases">
        <title>Complete Genome Sequences of Vibrion rotiferianus strain AM7.</title>
        <authorList>
            <person name="Miyazaki K."/>
            <person name="Wiseschart A."/>
            <person name="Pootanakit K."/>
            <person name="Ishimori K."/>
            <person name="Kitahara K."/>
        </authorList>
    </citation>
    <scope>NUCLEOTIDE SEQUENCE [LARGE SCALE GENOMIC DNA]</scope>
    <source>
        <strain evidence="3">AM7</strain>
    </source>
</reference>
<dbReference type="RefSeq" id="WP_143693929.1">
    <property type="nucleotide sequence ID" value="NZ_AP019799.1"/>
</dbReference>
<name>A0A510ICY0_9VIBR</name>
<dbReference type="Gene3D" id="3.40.830.10">
    <property type="entry name" value="LigB-like"/>
    <property type="match status" value="1"/>
</dbReference>
<dbReference type="Pfam" id="PF01875">
    <property type="entry name" value="Memo"/>
    <property type="match status" value="1"/>
</dbReference>
<dbReference type="PANTHER" id="PTHR11060:SF0">
    <property type="entry name" value="PROTEIN MEMO1"/>
    <property type="match status" value="1"/>
</dbReference>
<dbReference type="AlphaFoldDB" id="A0A510ICY0"/>
<protein>
    <submittedName>
        <fullName evidence="2">MEMO1 family protein</fullName>
    </submittedName>
</protein>
<proteinExistence type="inferred from homology"/>
<dbReference type="InterPro" id="IPR002737">
    <property type="entry name" value="MEMO1_fam"/>
</dbReference>
<organism evidence="2 3">
    <name type="scientific">Vibrio rotiferianus</name>
    <dbReference type="NCBI Taxonomy" id="190895"/>
    <lineage>
        <taxon>Bacteria</taxon>
        <taxon>Pseudomonadati</taxon>
        <taxon>Pseudomonadota</taxon>
        <taxon>Gammaproteobacteria</taxon>
        <taxon>Vibrionales</taxon>
        <taxon>Vibrionaceae</taxon>
        <taxon>Vibrio</taxon>
    </lineage>
</organism>
<dbReference type="EMBL" id="AP019799">
    <property type="protein sequence ID" value="BBL91549.1"/>
    <property type="molecule type" value="Genomic_DNA"/>
</dbReference>
<accession>A0A510ICY0</accession>